<feature type="compositionally biased region" description="Polar residues" evidence="7">
    <location>
        <begin position="11"/>
        <end position="23"/>
    </location>
</feature>
<sequence length="541" mass="54807">MSSTKQRDAPLNSQLRSDATESTTASVAGSRRWLTVVLVLVPDMGMECTFSIITLALPELMEAFASSATVATWVVMGPMVVRSVCGPMFGTLGDRHGHKRLWVIGACIGCSALLLSGCATSMAMLISGRLLQGVGQGMTMPNGYALQIAGFSDEEKPQVVGILNAGVVVGPTMGIGVGGILLQYISWRWLFLGPLPLVTACAAAACAIAPAAPAKAAEGAFDMLGTALLALGVGLLLISLTVSGIGLPIALAGLVSLVALHPVERCAATRGIVTIIPAGIHRDVPVIAVVLANIFDSLPLSLSAVNELACGDSGIVHGAKCIAALNGPLAVVSGTAGASKGSGTVAARRGRLAAGIDSAAVLWPDPFCYAAALAACRRGGQAARAVGLLARFEEKLGGEAGGEDAQPTGGGEGDPLRATEGGQLRATLAHLREDRRWSGIEGRGLLRGADASSTALQLHAAQPAADLAGQIEADEALLSALASCGACAWPALLAAYDDLAAESKARRPCPPRCTSLLAGRRAARATDSDRAPELAALAAAA</sequence>
<dbReference type="PANTHER" id="PTHR42718:SF46">
    <property type="entry name" value="BLR6921 PROTEIN"/>
    <property type="match status" value="1"/>
</dbReference>
<evidence type="ECO:0000256" key="5">
    <source>
        <dbReference type="ARBA" id="ARBA00022989"/>
    </source>
</evidence>
<evidence type="ECO:0000256" key="1">
    <source>
        <dbReference type="ARBA" id="ARBA00004651"/>
    </source>
</evidence>
<keyword evidence="5 8" id="KW-1133">Transmembrane helix</keyword>
<dbReference type="GO" id="GO:0022857">
    <property type="term" value="F:transmembrane transporter activity"/>
    <property type="evidence" value="ECO:0007669"/>
    <property type="project" value="InterPro"/>
</dbReference>
<feature type="domain" description="Major facilitator superfamily (MFS) profile" evidence="9">
    <location>
        <begin position="35"/>
        <end position="541"/>
    </location>
</feature>
<evidence type="ECO:0000256" key="3">
    <source>
        <dbReference type="ARBA" id="ARBA00022475"/>
    </source>
</evidence>
<proteinExistence type="predicted"/>
<evidence type="ECO:0000256" key="8">
    <source>
        <dbReference type="SAM" id="Phobius"/>
    </source>
</evidence>
<dbReference type="Gene3D" id="1.20.1720.10">
    <property type="entry name" value="Multidrug resistance protein D"/>
    <property type="match status" value="1"/>
</dbReference>
<evidence type="ECO:0000313" key="11">
    <source>
        <dbReference type="Proteomes" id="UP000013827"/>
    </source>
</evidence>
<feature type="transmembrane region" description="Helical" evidence="8">
    <location>
        <begin position="33"/>
        <end position="57"/>
    </location>
</feature>
<dbReference type="SUPFAM" id="SSF103473">
    <property type="entry name" value="MFS general substrate transporter"/>
    <property type="match status" value="1"/>
</dbReference>
<feature type="transmembrane region" description="Helical" evidence="8">
    <location>
        <begin position="189"/>
        <end position="212"/>
    </location>
</feature>
<accession>A0A0D3J0F4</accession>
<dbReference type="PROSITE" id="PS50850">
    <property type="entry name" value="MFS"/>
    <property type="match status" value="1"/>
</dbReference>
<dbReference type="Proteomes" id="UP000013827">
    <property type="component" value="Unassembled WGS sequence"/>
</dbReference>
<dbReference type="RefSeq" id="XP_005769418.1">
    <property type="nucleotide sequence ID" value="XM_005769361.1"/>
</dbReference>
<reference evidence="11" key="1">
    <citation type="journal article" date="2013" name="Nature">
        <title>Pan genome of the phytoplankton Emiliania underpins its global distribution.</title>
        <authorList>
            <person name="Read B.A."/>
            <person name="Kegel J."/>
            <person name="Klute M.J."/>
            <person name="Kuo A."/>
            <person name="Lefebvre S.C."/>
            <person name="Maumus F."/>
            <person name="Mayer C."/>
            <person name="Miller J."/>
            <person name="Monier A."/>
            <person name="Salamov A."/>
            <person name="Young J."/>
            <person name="Aguilar M."/>
            <person name="Claverie J.M."/>
            <person name="Frickenhaus S."/>
            <person name="Gonzalez K."/>
            <person name="Herman E.K."/>
            <person name="Lin Y.C."/>
            <person name="Napier J."/>
            <person name="Ogata H."/>
            <person name="Sarno A.F."/>
            <person name="Shmutz J."/>
            <person name="Schroeder D."/>
            <person name="de Vargas C."/>
            <person name="Verret F."/>
            <person name="von Dassow P."/>
            <person name="Valentin K."/>
            <person name="Van de Peer Y."/>
            <person name="Wheeler G."/>
            <person name="Dacks J.B."/>
            <person name="Delwiche C.F."/>
            <person name="Dyhrman S.T."/>
            <person name="Glockner G."/>
            <person name="John U."/>
            <person name="Richards T."/>
            <person name="Worden A.Z."/>
            <person name="Zhang X."/>
            <person name="Grigoriev I.V."/>
            <person name="Allen A.E."/>
            <person name="Bidle K."/>
            <person name="Borodovsky M."/>
            <person name="Bowler C."/>
            <person name="Brownlee C."/>
            <person name="Cock J.M."/>
            <person name="Elias M."/>
            <person name="Gladyshev V.N."/>
            <person name="Groth M."/>
            <person name="Guda C."/>
            <person name="Hadaegh A."/>
            <person name="Iglesias-Rodriguez M.D."/>
            <person name="Jenkins J."/>
            <person name="Jones B.M."/>
            <person name="Lawson T."/>
            <person name="Leese F."/>
            <person name="Lindquist E."/>
            <person name="Lobanov A."/>
            <person name="Lomsadze A."/>
            <person name="Malik S.B."/>
            <person name="Marsh M.E."/>
            <person name="Mackinder L."/>
            <person name="Mock T."/>
            <person name="Mueller-Roeber B."/>
            <person name="Pagarete A."/>
            <person name="Parker M."/>
            <person name="Probert I."/>
            <person name="Quesneville H."/>
            <person name="Raines C."/>
            <person name="Rensing S.A."/>
            <person name="Riano-Pachon D.M."/>
            <person name="Richier S."/>
            <person name="Rokitta S."/>
            <person name="Shiraiwa Y."/>
            <person name="Soanes D.M."/>
            <person name="van der Giezen M."/>
            <person name="Wahlund T.M."/>
            <person name="Williams B."/>
            <person name="Wilson W."/>
            <person name="Wolfe G."/>
            <person name="Wurch L.L."/>
        </authorList>
    </citation>
    <scope>NUCLEOTIDE SEQUENCE</scope>
</reference>
<dbReference type="Pfam" id="PF07690">
    <property type="entry name" value="MFS_1"/>
    <property type="match status" value="1"/>
</dbReference>
<feature type="region of interest" description="Disordered" evidence="7">
    <location>
        <begin position="1"/>
        <end position="23"/>
    </location>
</feature>
<dbReference type="InterPro" id="IPR011701">
    <property type="entry name" value="MFS"/>
</dbReference>
<evidence type="ECO:0000256" key="4">
    <source>
        <dbReference type="ARBA" id="ARBA00022692"/>
    </source>
</evidence>
<organism evidence="10 11">
    <name type="scientific">Emiliania huxleyi (strain CCMP1516)</name>
    <dbReference type="NCBI Taxonomy" id="280463"/>
    <lineage>
        <taxon>Eukaryota</taxon>
        <taxon>Haptista</taxon>
        <taxon>Haptophyta</taxon>
        <taxon>Prymnesiophyceae</taxon>
        <taxon>Isochrysidales</taxon>
        <taxon>Noelaerhabdaceae</taxon>
        <taxon>Emiliania</taxon>
    </lineage>
</organism>
<keyword evidence="6 8" id="KW-0472">Membrane</keyword>
<feature type="transmembrane region" description="Helical" evidence="8">
    <location>
        <begin position="159"/>
        <end position="182"/>
    </location>
</feature>
<dbReference type="GO" id="GO:0005886">
    <property type="term" value="C:plasma membrane"/>
    <property type="evidence" value="ECO:0007669"/>
    <property type="project" value="UniProtKB-SubCell"/>
</dbReference>
<keyword evidence="3" id="KW-1003">Cell membrane</keyword>
<dbReference type="EnsemblProtists" id="EOD16989">
    <property type="protein sequence ID" value="EOD16989"/>
    <property type="gene ID" value="EMIHUDRAFT_244594"/>
</dbReference>
<keyword evidence="4 8" id="KW-0812">Transmembrane</keyword>
<dbReference type="GeneID" id="17263136"/>
<comment type="subcellular location">
    <subcellularLocation>
        <location evidence="1">Cell membrane</location>
        <topology evidence="1">Multi-pass membrane protein</topology>
    </subcellularLocation>
</comment>
<feature type="transmembrane region" description="Helical" evidence="8">
    <location>
        <begin position="101"/>
        <end position="126"/>
    </location>
</feature>
<evidence type="ECO:0000256" key="6">
    <source>
        <dbReference type="ARBA" id="ARBA00023136"/>
    </source>
</evidence>
<feature type="region of interest" description="Disordered" evidence="7">
    <location>
        <begin position="398"/>
        <end position="419"/>
    </location>
</feature>
<feature type="transmembrane region" description="Helical" evidence="8">
    <location>
        <begin position="63"/>
        <end position="81"/>
    </location>
</feature>
<dbReference type="PANTHER" id="PTHR42718">
    <property type="entry name" value="MAJOR FACILITATOR SUPERFAMILY MULTIDRUG TRANSPORTER MFSC"/>
    <property type="match status" value="1"/>
</dbReference>
<dbReference type="HOGENOM" id="CLU_503849_0_0_1"/>
<feature type="transmembrane region" description="Helical" evidence="8">
    <location>
        <begin position="227"/>
        <end position="260"/>
    </location>
</feature>
<evidence type="ECO:0000259" key="9">
    <source>
        <dbReference type="PROSITE" id="PS50850"/>
    </source>
</evidence>
<evidence type="ECO:0000313" key="10">
    <source>
        <dbReference type="EnsemblProtists" id="EOD16989"/>
    </source>
</evidence>
<dbReference type="InterPro" id="IPR020846">
    <property type="entry name" value="MFS_dom"/>
</dbReference>
<dbReference type="InterPro" id="IPR036259">
    <property type="entry name" value="MFS_trans_sf"/>
</dbReference>
<dbReference type="AlphaFoldDB" id="A0A0D3J0F4"/>
<protein>
    <recommendedName>
        <fullName evidence="9">Major facilitator superfamily (MFS) profile domain-containing protein</fullName>
    </recommendedName>
</protein>
<evidence type="ECO:0000256" key="7">
    <source>
        <dbReference type="SAM" id="MobiDB-lite"/>
    </source>
</evidence>
<dbReference type="KEGG" id="ehx:EMIHUDRAFT_244594"/>
<keyword evidence="11" id="KW-1185">Reference proteome</keyword>
<evidence type="ECO:0000256" key="2">
    <source>
        <dbReference type="ARBA" id="ARBA00022448"/>
    </source>
</evidence>
<reference evidence="10" key="2">
    <citation type="submission" date="2024-10" db="UniProtKB">
        <authorList>
            <consortium name="EnsemblProtists"/>
        </authorList>
    </citation>
    <scope>IDENTIFICATION</scope>
</reference>
<keyword evidence="2" id="KW-0813">Transport</keyword>
<name>A0A0D3J0F4_EMIH1</name>
<dbReference type="PaxDb" id="2903-EOD16989"/>